<keyword evidence="1" id="KW-0805">Transcription regulation</keyword>
<comment type="caution">
    <text evidence="6">The sequence shown here is derived from an EMBL/GenBank/DDBJ whole genome shotgun (WGS) entry which is preliminary data.</text>
</comment>
<dbReference type="SMART" id="SM00257">
    <property type="entry name" value="LysM"/>
    <property type="match status" value="1"/>
</dbReference>
<dbReference type="InterPro" id="IPR011990">
    <property type="entry name" value="TPR-like_helical_dom_sf"/>
</dbReference>
<dbReference type="InterPro" id="IPR036388">
    <property type="entry name" value="WH-like_DNA-bd_sf"/>
</dbReference>
<feature type="domain" description="LysM" evidence="5">
    <location>
        <begin position="165"/>
        <end position="217"/>
    </location>
</feature>
<dbReference type="EMBL" id="BOQL01000053">
    <property type="protein sequence ID" value="GIM74947.1"/>
    <property type="molecule type" value="Genomic_DNA"/>
</dbReference>
<dbReference type="SMART" id="SM01043">
    <property type="entry name" value="BTAD"/>
    <property type="match status" value="1"/>
</dbReference>
<dbReference type="AlphaFoldDB" id="A0A919SM53"/>
<feature type="transmembrane region" description="Helical" evidence="4">
    <location>
        <begin position="62"/>
        <end position="81"/>
    </location>
</feature>
<dbReference type="GO" id="GO:0006355">
    <property type="term" value="P:regulation of DNA-templated transcription"/>
    <property type="evidence" value="ECO:0007669"/>
    <property type="project" value="TreeGrafter"/>
</dbReference>
<keyword evidence="4" id="KW-1133">Transmembrane helix</keyword>
<reference evidence="6" key="1">
    <citation type="submission" date="2021-03" db="EMBL/GenBank/DDBJ databases">
        <title>Whole genome shotgun sequence of Actinoplanes auranticolor NBRC 12245.</title>
        <authorList>
            <person name="Komaki H."/>
            <person name="Tamura T."/>
        </authorList>
    </citation>
    <scope>NUCLEOTIDE SEQUENCE</scope>
    <source>
        <strain evidence="6">NBRC 12245</strain>
    </source>
</reference>
<dbReference type="PANTHER" id="PTHR35807:SF1">
    <property type="entry name" value="TRANSCRIPTIONAL REGULATOR REDD"/>
    <property type="match status" value="1"/>
</dbReference>
<feature type="region of interest" description="Disordered" evidence="3">
    <location>
        <begin position="148"/>
        <end position="169"/>
    </location>
</feature>
<accession>A0A919SM53</accession>
<evidence type="ECO:0000313" key="6">
    <source>
        <dbReference type="EMBL" id="GIM74947.1"/>
    </source>
</evidence>
<dbReference type="InterPro" id="IPR005158">
    <property type="entry name" value="BTAD"/>
</dbReference>
<evidence type="ECO:0000313" key="7">
    <source>
        <dbReference type="Proteomes" id="UP000681340"/>
    </source>
</evidence>
<gene>
    <name evidence="6" type="ORF">Aau02nite_63460</name>
</gene>
<keyword evidence="2" id="KW-0804">Transcription</keyword>
<feature type="compositionally biased region" description="Basic and acidic residues" evidence="3">
    <location>
        <begin position="201"/>
        <end position="210"/>
    </location>
</feature>
<feature type="compositionally biased region" description="Polar residues" evidence="3">
    <location>
        <begin position="752"/>
        <end position="764"/>
    </location>
</feature>
<dbReference type="Proteomes" id="UP000681340">
    <property type="component" value="Unassembled WGS sequence"/>
</dbReference>
<name>A0A919SM53_9ACTN</name>
<keyword evidence="7" id="KW-1185">Reference proteome</keyword>
<dbReference type="GO" id="GO:0003677">
    <property type="term" value="F:DNA binding"/>
    <property type="evidence" value="ECO:0007669"/>
    <property type="project" value="TreeGrafter"/>
</dbReference>
<feature type="region of interest" description="Disordered" evidence="3">
    <location>
        <begin position="733"/>
        <end position="770"/>
    </location>
</feature>
<dbReference type="Gene3D" id="1.10.10.10">
    <property type="entry name" value="Winged helix-like DNA-binding domain superfamily/Winged helix DNA-binding domain"/>
    <property type="match status" value="1"/>
</dbReference>
<evidence type="ECO:0000256" key="1">
    <source>
        <dbReference type="ARBA" id="ARBA00023015"/>
    </source>
</evidence>
<dbReference type="SUPFAM" id="SSF48452">
    <property type="entry name" value="TPR-like"/>
    <property type="match status" value="1"/>
</dbReference>
<evidence type="ECO:0000256" key="4">
    <source>
        <dbReference type="SAM" id="Phobius"/>
    </source>
</evidence>
<dbReference type="CDD" id="cd00118">
    <property type="entry name" value="LysM"/>
    <property type="match status" value="1"/>
</dbReference>
<feature type="compositionally biased region" description="Low complexity" evidence="3">
    <location>
        <begin position="261"/>
        <end position="273"/>
    </location>
</feature>
<organism evidence="6 7">
    <name type="scientific">Actinoplanes auranticolor</name>
    <dbReference type="NCBI Taxonomy" id="47988"/>
    <lineage>
        <taxon>Bacteria</taxon>
        <taxon>Bacillati</taxon>
        <taxon>Actinomycetota</taxon>
        <taxon>Actinomycetes</taxon>
        <taxon>Micromonosporales</taxon>
        <taxon>Micromonosporaceae</taxon>
        <taxon>Actinoplanes</taxon>
    </lineage>
</organism>
<feature type="region of interest" description="Disordered" evidence="3">
    <location>
        <begin position="201"/>
        <end position="292"/>
    </location>
</feature>
<evidence type="ECO:0000256" key="2">
    <source>
        <dbReference type="ARBA" id="ARBA00023163"/>
    </source>
</evidence>
<dbReference type="InterPro" id="IPR036779">
    <property type="entry name" value="LysM_dom_sf"/>
</dbReference>
<dbReference type="InterPro" id="IPR018392">
    <property type="entry name" value="LysM"/>
</dbReference>
<evidence type="ECO:0000256" key="3">
    <source>
        <dbReference type="SAM" id="MobiDB-lite"/>
    </source>
</evidence>
<keyword evidence="4" id="KW-0812">Transmembrane</keyword>
<keyword evidence="4" id="KW-0472">Membrane</keyword>
<feature type="compositionally biased region" description="Basic and acidic residues" evidence="3">
    <location>
        <begin position="387"/>
        <end position="399"/>
    </location>
</feature>
<dbReference type="Gene3D" id="3.10.350.10">
    <property type="entry name" value="LysM domain"/>
    <property type="match status" value="1"/>
</dbReference>
<sequence>MIRLMAAIRTTVTVVTLLAVVPLLLAAIGGSPLPDQVPSSLEIQNWLKDPMQPQYVAASVKAGAWLIWALLAATVMAVIWARVRRWRWARLAIYLPGPVQGLAATLLGAATVTTAVGVPQPHAAIPAAAQDSVPPGPQNLVNAATATATTVTGHRDEHRPEQSSSTVTVQRGDTLWGIAADRLGSAQRWKQIYRLNTDRYPRMHGGDHIEPGWTLTLPTRARKPAPEPTSPATPIPGPTSPSAHPSPAPSTDGERDGVVEPSAPTRSPTSASPGELAAPPPQADQDRSPQAGLSLTSGSWLDIGLATAIAAAVTLVWAHRRRRYTSRPPSPELVLDDPDLAPMPSVVTEIRRRLRGSPKPVDADAVVSAAPAATTAVYSVRPADSSSVDRTHGTEHPVGADEPASPTATDGEEVEDDKPSRMAGALAQDRPVVPALTNPAPVVWPSSGLGLTGPGAEPAARGFLTAALADRDPHAPPGQVVLASTTAATLLGAAAVNLPRTPRLIVTDDLDNALTLLEQEVLHRSRLVYTHEVDTVAAMRAADPHEEQAPPILLLADADSSHERTRIAALLAQGHRLDIHGVLLGAWSAGDTVIVDTDGSTTPGDDSRHGRHPADIDRLAVLNPAETTAIITTLAEAHTGQPQTPPLLEPPPHQPIEAAATASQDTADAIASRVLTALADLGEATAAKIGAHLDLPFPTATAHLVQAEHSGHAEIFRTDTGQTQWRLTATGRAAAHTGEATPPPADADTPESESSQPRTSNPTNEPAMPDDHRYAEVDAALQWPDPDTAFTSEPPPLAPQNPDGTDETGRVAVNVLGEAGIVATNPDRLPRKKAIELLVYLAVHDGSATTEAILDDLLPDAPASKAPERLYTYVSDLRTVMRRIGGSATYLTHPHRRYALNPDTIDIDLWRMRAAIREAHHATDPQHRIDALRRAVDAYRGPLADGTDYEWAEPYREAIRQQALDAHLALADALTDNPTAQIRVLEAAISYSPYNEQLYQQAMRARAALGHIDAIRTLHRRLNRALADIDAEATDDTISLANQLTAELQSSDRPGNVITGGTDR</sequence>
<dbReference type="Gene3D" id="1.25.40.10">
    <property type="entry name" value="Tetratricopeptide repeat domain"/>
    <property type="match status" value="1"/>
</dbReference>
<protein>
    <recommendedName>
        <fullName evidence="5">LysM domain-containing protein</fullName>
    </recommendedName>
</protein>
<dbReference type="PANTHER" id="PTHR35807">
    <property type="entry name" value="TRANSCRIPTIONAL REGULATOR REDD-RELATED"/>
    <property type="match status" value="1"/>
</dbReference>
<proteinExistence type="predicted"/>
<feature type="region of interest" description="Disordered" evidence="3">
    <location>
        <begin position="380"/>
        <end position="423"/>
    </location>
</feature>
<dbReference type="PROSITE" id="PS51782">
    <property type="entry name" value="LYSM"/>
    <property type="match status" value="1"/>
</dbReference>
<feature type="region of interest" description="Disordered" evidence="3">
    <location>
        <begin position="785"/>
        <end position="808"/>
    </location>
</feature>
<feature type="compositionally biased region" description="Pro residues" evidence="3">
    <location>
        <begin position="226"/>
        <end position="248"/>
    </location>
</feature>
<dbReference type="InterPro" id="IPR051677">
    <property type="entry name" value="AfsR-DnrI-RedD_regulator"/>
</dbReference>
<dbReference type="Pfam" id="PF01476">
    <property type="entry name" value="LysM"/>
    <property type="match status" value="1"/>
</dbReference>
<evidence type="ECO:0000259" key="5">
    <source>
        <dbReference type="PROSITE" id="PS51782"/>
    </source>
</evidence>
<dbReference type="Pfam" id="PF03704">
    <property type="entry name" value="BTAD"/>
    <property type="match status" value="1"/>
</dbReference>